<evidence type="ECO:0000259" key="1">
    <source>
        <dbReference type="Pfam" id="PF01814"/>
    </source>
</evidence>
<dbReference type="Pfam" id="PF01814">
    <property type="entry name" value="Hemerythrin"/>
    <property type="match status" value="1"/>
</dbReference>
<dbReference type="InterPro" id="IPR012312">
    <property type="entry name" value="Hemerythrin-like"/>
</dbReference>
<keyword evidence="3" id="KW-1185">Reference proteome</keyword>
<name>A0A9W9FLR2_9EURO</name>
<reference evidence="2" key="2">
    <citation type="journal article" date="2023" name="IMA Fungus">
        <title>Comparative genomic study of the Penicillium genus elucidates a diverse pangenome and 15 lateral gene transfer events.</title>
        <authorList>
            <person name="Petersen C."/>
            <person name="Sorensen T."/>
            <person name="Nielsen M.R."/>
            <person name="Sondergaard T.E."/>
            <person name="Sorensen J.L."/>
            <person name="Fitzpatrick D.A."/>
            <person name="Frisvad J.C."/>
            <person name="Nielsen K.L."/>
        </authorList>
    </citation>
    <scope>NUCLEOTIDE SEQUENCE</scope>
    <source>
        <strain evidence="2">IBT 30761</strain>
    </source>
</reference>
<dbReference type="AlphaFoldDB" id="A0A9W9FLR2"/>
<dbReference type="RefSeq" id="XP_056475887.1">
    <property type="nucleotide sequence ID" value="XM_056615530.1"/>
</dbReference>
<gene>
    <name evidence="2" type="ORF">N7532_003036</name>
</gene>
<evidence type="ECO:0000313" key="2">
    <source>
        <dbReference type="EMBL" id="KAJ5102507.1"/>
    </source>
</evidence>
<feature type="domain" description="Hemerythrin-like" evidence="1">
    <location>
        <begin position="11"/>
        <end position="77"/>
    </location>
</feature>
<protein>
    <recommendedName>
        <fullName evidence="1">Hemerythrin-like domain-containing protein</fullName>
    </recommendedName>
</protein>
<reference evidence="2" key="1">
    <citation type="submission" date="2022-11" db="EMBL/GenBank/DDBJ databases">
        <authorList>
            <person name="Petersen C."/>
        </authorList>
    </citation>
    <scope>NUCLEOTIDE SEQUENCE</scope>
    <source>
        <strain evidence="2">IBT 30761</strain>
    </source>
</reference>
<dbReference type="PANTHER" id="PTHR35585">
    <property type="entry name" value="HHE DOMAIN PROTEIN (AFU_ORTHOLOGUE AFUA_4G00730)"/>
    <property type="match status" value="1"/>
</dbReference>
<accession>A0A9W9FLR2</accession>
<dbReference type="Proteomes" id="UP001149074">
    <property type="component" value="Unassembled WGS sequence"/>
</dbReference>
<comment type="caution">
    <text evidence="2">The sequence shown here is derived from an EMBL/GenBank/DDBJ whole genome shotgun (WGS) entry which is preliminary data.</text>
</comment>
<organism evidence="2 3">
    <name type="scientific">Penicillium argentinense</name>
    <dbReference type="NCBI Taxonomy" id="1131581"/>
    <lineage>
        <taxon>Eukaryota</taxon>
        <taxon>Fungi</taxon>
        <taxon>Dikarya</taxon>
        <taxon>Ascomycota</taxon>
        <taxon>Pezizomycotina</taxon>
        <taxon>Eurotiomycetes</taxon>
        <taxon>Eurotiomycetidae</taxon>
        <taxon>Eurotiales</taxon>
        <taxon>Aspergillaceae</taxon>
        <taxon>Penicillium</taxon>
    </lineage>
</organism>
<proteinExistence type="predicted"/>
<dbReference type="GeneID" id="81354509"/>
<evidence type="ECO:0000313" key="3">
    <source>
        <dbReference type="Proteomes" id="UP001149074"/>
    </source>
</evidence>
<dbReference type="EMBL" id="JAPQKI010000004">
    <property type="protein sequence ID" value="KAJ5102507.1"/>
    <property type="molecule type" value="Genomic_DNA"/>
</dbReference>
<sequence length="89" mass="10197">MERISRSICVDHRQLALTYRQLVDAADDDELTRYQNQLTWQLARHVVGEEVVLFPALDQHLRDGDAAGDRHQHRTHRVLCADPSASLVP</sequence>
<dbReference type="PANTHER" id="PTHR35585:SF3">
    <property type="entry name" value="HEMERYTHRIN-LIKE DOMAIN-CONTAINING PROTEIN"/>
    <property type="match status" value="1"/>
</dbReference>
<dbReference type="OrthoDB" id="9983919at2759"/>